<evidence type="ECO:0000313" key="3">
    <source>
        <dbReference type="EMBL" id="MFD1847788.1"/>
    </source>
</evidence>
<dbReference type="SUPFAM" id="SSF52540">
    <property type="entry name" value="P-loop containing nucleoside triphosphate hydrolases"/>
    <property type="match status" value="1"/>
</dbReference>
<protein>
    <submittedName>
        <fullName evidence="3">GTPase</fullName>
    </submittedName>
</protein>
<dbReference type="InterPro" id="IPR027417">
    <property type="entry name" value="P-loop_NTPase"/>
</dbReference>
<evidence type="ECO:0000259" key="2">
    <source>
        <dbReference type="Pfam" id="PF01926"/>
    </source>
</evidence>
<dbReference type="PROSITE" id="PS50096">
    <property type="entry name" value="IQ"/>
    <property type="match status" value="1"/>
</dbReference>
<evidence type="ECO:0000256" key="1">
    <source>
        <dbReference type="SAM" id="Phobius"/>
    </source>
</evidence>
<keyword evidence="1" id="KW-0812">Transmembrane</keyword>
<dbReference type="Pfam" id="PF01926">
    <property type="entry name" value="MMR_HSR1"/>
    <property type="match status" value="1"/>
</dbReference>
<dbReference type="RefSeq" id="WP_343880952.1">
    <property type="nucleotide sequence ID" value="NZ_BAAAIJ010000051.1"/>
</dbReference>
<name>A0ABW4QAQ6_9MICC</name>
<keyword evidence="1" id="KW-1133">Transmembrane helix</keyword>
<dbReference type="Proteomes" id="UP001597307">
    <property type="component" value="Unassembled WGS sequence"/>
</dbReference>
<keyword evidence="1" id="KW-0472">Membrane</keyword>
<dbReference type="InterPro" id="IPR005662">
    <property type="entry name" value="GTPase_Era-like"/>
</dbReference>
<proteinExistence type="predicted"/>
<dbReference type="PANTHER" id="PTHR42698">
    <property type="entry name" value="GTPASE ERA"/>
    <property type="match status" value="1"/>
</dbReference>
<accession>A0ABW4QAQ6</accession>
<gene>
    <name evidence="3" type="ORF">ACFSFX_14455</name>
</gene>
<feature type="domain" description="G" evidence="2">
    <location>
        <begin position="59"/>
        <end position="179"/>
    </location>
</feature>
<reference evidence="4" key="1">
    <citation type="journal article" date="2019" name="Int. J. Syst. Evol. Microbiol.">
        <title>The Global Catalogue of Microorganisms (GCM) 10K type strain sequencing project: providing services to taxonomists for standard genome sequencing and annotation.</title>
        <authorList>
            <consortium name="The Broad Institute Genomics Platform"/>
            <consortium name="The Broad Institute Genome Sequencing Center for Infectious Disease"/>
            <person name="Wu L."/>
            <person name="Ma J."/>
        </authorList>
    </citation>
    <scope>NUCLEOTIDE SEQUENCE [LARGE SCALE GENOMIC DNA]</scope>
    <source>
        <strain evidence="4">JCM 11496</strain>
    </source>
</reference>
<comment type="caution">
    <text evidence="3">The sequence shown here is derived from an EMBL/GenBank/DDBJ whole genome shotgun (WGS) entry which is preliminary data.</text>
</comment>
<dbReference type="EMBL" id="JBHUGA010000060">
    <property type="protein sequence ID" value="MFD1847788.1"/>
    <property type="molecule type" value="Genomic_DNA"/>
</dbReference>
<dbReference type="Gene3D" id="3.40.50.300">
    <property type="entry name" value="P-loop containing nucleotide triphosphate hydrolases"/>
    <property type="match status" value="1"/>
</dbReference>
<feature type="transmembrane region" description="Helical" evidence="1">
    <location>
        <begin position="477"/>
        <end position="499"/>
    </location>
</feature>
<keyword evidence="4" id="KW-1185">Reference proteome</keyword>
<feature type="transmembrane region" description="Helical" evidence="1">
    <location>
        <begin position="435"/>
        <end position="457"/>
    </location>
</feature>
<organism evidence="3 4">
    <name type="scientific">Arthrobacter flavus</name>
    <dbReference type="NCBI Taxonomy" id="95172"/>
    <lineage>
        <taxon>Bacteria</taxon>
        <taxon>Bacillati</taxon>
        <taxon>Actinomycetota</taxon>
        <taxon>Actinomycetes</taxon>
        <taxon>Micrococcales</taxon>
        <taxon>Micrococcaceae</taxon>
        <taxon>Arthrobacter</taxon>
    </lineage>
</organism>
<dbReference type="InterPro" id="IPR006073">
    <property type="entry name" value="GTP-bd"/>
</dbReference>
<evidence type="ECO:0000313" key="4">
    <source>
        <dbReference type="Proteomes" id="UP001597307"/>
    </source>
</evidence>
<sequence>MSRHKGKLAESAVQNQLEALDTARDLAAGRLPEQDLEAAYEVLDRASTRRSLSAAHTVVGIFGPTGSGKSSLLNALTGAEVARVAARRPTTSEPLAVLWKTEDSGPLLDWLQVAQRHELPDHSRLAFGGRTSTDNGDGLILLDLPDFDSTAASHREVVERLAGQVDVLLWVVDPQKYADAALHHGFLRRMSTHGAVTMVALNQTDRLIGDDVEQVTASLRGILADEGLPSVAVHPVSAATGAGLDQLVKEIGQTVKRRQAATARLTADVTAAATQLAGHAGPTDATVPPKAARSRLVDRLAGAVGTETVVDAVVGSYRRDAHAATGWPVTRWLGKLRPDPLRRLNLRRSDVNAAVNRTSLPTPGPAQRAAMDGALREYTDAAAQSVSGPWREQIRDGLHGSNESLADGLDQAIAQTDLRWGTRSWWWPVIGGLQWLLFAAAVAGLGWLGVLAALGFLQLPAPETPMVEGFPLPTLLAVGGAVLGIVVSILSAVAAKVSAGSRGRRARRRLRAAVAEVAARDVVAPVEAEIARYNGFRKAVTAARGRS</sequence>
<dbReference type="PANTHER" id="PTHR42698:SF1">
    <property type="entry name" value="GTPASE ERA, MITOCHONDRIAL"/>
    <property type="match status" value="1"/>
</dbReference>